<dbReference type="GO" id="GO:0002181">
    <property type="term" value="P:cytoplasmic translation"/>
    <property type="evidence" value="ECO:0007669"/>
    <property type="project" value="TreeGrafter"/>
</dbReference>
<dbReference type="GO" id="GO:0000027">
    <property type="term" value="P:ribosomal large subunit assembly"/>
    <property type="evidence" value="ECO:0007669"/>
    <property type="project" value="TreeGrafter"/>
</dbReference>
<comment type="caution">
    <text evidence="6">The sequence shown here is derived from an EMBL/GenBank/DDBJ whole genome shotgun (WGS) entry which is preliminary data.</text>
</comment>
<dbReference type="OMA" id="DMNPFKL"/>
<dbReference type="GO" id="GO:0003735">
    <property type="term" value="F:structural constituent of ribosome"/>
    <property type="evidence" value="ECO:0007669"/>
    <property type="project" value="TreeGrafter"/>
</dbReference>
<reference evidence="6" key="1">
    <citation type="submission" date="2022-10" db="EMBL/GenBank/DDBJ databases">
        <title>Novel sulphate-reducing endosymbionts in the free-living metamonad Anaeramoeba.</title>
        <authorList>
            <person name="Jerlstrom-Hultqvist J."/>
            <person name="Cepicka I."/>
            <person name="Gallot-Lavallee L."/>
            <person name="Salas-Leiva D."/>
            <person name="Curtis B.A."/>
            <person name="Zahonova K."/>
            <person name="Pipaliya S."/>
            <person name="Dacks J."/>
            <person name="Roger A.J."/>
        </authorList>
    </citation>
    <scope>NUCLEOTIDE SEQUENCE</scope>
    <source>
        <strain evidence="6">BMAN</strain>
    </source>
</reference>
<dbReference type="OrthoDB" id="10259902at2759"/>
<sequence length="329" mass="36457">MSGDRTRVYSQRKKDYLIRVGEYLRKYKRIIVASCNNVSANQIQSIRKTLLGKAILLMGKNTMMKKAIRENLNVDPKLTQLSTVLRGNVGLFFSDENLNELTEQITSLTISAPAKAGAVAPNDVIVPAGLTGLEPTQTSFLQALNINTRITKRQIEIISDVHLIRKGEKVGSSEAALLSKLNINPFIYGMKVLWIYDGGYLYHPKVLKITPDMIGNKLRKGIEDMTALGLALNYPLQTSVPYLISNTFQDILALSIATGFEIEEAREIREFLADPSKFVVEQEPVDEPEKKDDNEDEKKDDAPKSDKSDQQDSDDGSGGDLFGGGGLFD</sequence>
<dbReference type="Gene3D" id="3.30.70.1730">
    <property type="match status" value="1"/>
</dbReference>
<dbReference type="CDD" id="cd05795">
    <property type="entry name" value="Ribosomal_P0_L10e"/>
    <property type="match status" value="1"/>
</dbReference>
<feature type="compositionally biased region" description="Gly residues" evidence="4">
    <location>
        <begin position="318"/>
        <end position="329"/>
    </location>
</feature>
<dbReference type="Proteomes" id="UP001149090">
    <property type="component" value="Unassembled WGS sequence"/>
</dbReference>
<evidence type="ECO:0000256" key="1">
    <source>
        <dbReference type="ARBA" id="ARBA00008889"/>
    </source>
</evidence>
<dbReference type="GO" id="GO:0070180">
    <property type="term" value="F:large ribosomal subunit rRNA binding"/>
    <property type="evidence" value="ECO:0007669"/>
    <property type="project" value="TreeGrafter"/>
</dbReference>
<evidence type="ECO:0000313" key="6">
    <source>
        <dbReference type="EMBL" id="KAJ5068639.1"/>
    </source>
</evidence>
<dbReference type="InterPro" id="IPR043141">
    <property type="entry name" value="Ribosomal_uL10-like_sf"/>
</dbReference>
<dbReference type="Pfam" id="PF00466">
    <property type="entry name" value="Ribosomal_L10"/>
    <property type="match status" value="1"/>
</dbReference>
<protein>
    <submittedName>
        <fullName evidence="6">60S ACIDIC ribosomal protein P0</fullName>
    </submittedName>
</protein>
<evidence type="ECO:0000256" key="4">
    <source>
        <dbReference type="SAM" id="MobiDB-lite"/>
    </source>
</evidence>
<keyword evidence="3" id="KW-0687">Ribonucleoprotein</keyword>
<accession>A0A9Q0R7E2</accession>
<dbReference type="AlphaFoldDB" id="A0A9Q0R7E2"/>
<dbReference type="Gene3D" id="3.90.105.20">
    <property type="match status" value="1"/>
</dbReference>
<dbReference type="InterPro" id="IPR001790">
    <property type="entry name" value="Ribosomal_uL10"/>
</dbReference>
<dbReference type="PIRSF" id="PIRSF039087">
    <property type="entry name" value="L10E"/>
    <property type="match status" value="1"/>
</dbReference>
<feature type="compositionally biased region" description="Basic and acidic residues" evidence="4">
    <location>
        <begin position="287"/>
        <end position="310"/>
    </location>
</feature>
<gene>
    <name evidence="6" type="ORF">M0811_02582</name>
</gene>
<evidence type="ECO:0000256" key="3">
    <source>
        <dbReference type="ARBA" id="ARBA00023274"/>
    </source>
</evidence>
<dbReference type="EMBL" id="JAPDFW010000114">
    <property type="protein sequence ID" value="KAJ5068639.1"/>
    <property type="molecule type" value="Genomic_DNA"/>
</dbReference>
<dbReference type="InterPro" id="IPR043164">
    <property type="entry name" value="Ribosomal_uL10-like_insert_sf"/>
</dbReference>
<dbReference type="InterPro" id="IPR030670">
    <property type="entry name" value="uL10_eukaryotes"/>
</dbReference>
<dbReference type="FunFam" id="3.90.105.20:FF:000001">
    <property type="entry name" value="60S acidic ribosomal protein P0"/>
    <property type="match status" value="1"/>
</dbReference>
<keyword evidence="7" id="KW-1185">Reference proteome</keyword>
<evidence type="ECO:0000259" key="5">
    <source>
        <dbReference type="Pfam" id="PF17777"/>
    </source>
</evidence>
<dbReference type="GO" id="GO:0022625">
    <property type="term" value="C:cytosolic large ribosomal subunit"/>
    <property type="evidence" value="ECO:0007669"/>
    <property type="project" value="TreeGrafter"/>
</dbReference>
<comment type="similarity">
    <text evidence="1">Belongs to the universal ribosomal protein uL10 family.</text>
</comment>
<evidence type="ECO:0000256" key="2">
    <source>
        <dbReference type="ARBA" id="ARBA00022980"/>
    </source>
</evidence>
<feature type="region of interest" description="Disordered" evidence="4">
    <location>
        <begin position="279"/>
        <end position="329"/>
    </location>
</feature>
<evidence type="ECO:0000313" key="7">
    <source>
        <dbReference type="Proteomes" id="UP001149090"/>
    </source>
</evidence>
<keyword evidence="2 6" id="KW-0689">Ribosomal protein</keyword>
<name>A0A9Q0R7E2_ANAIG</name>
<feature type="domain" description="Large ribosomal subunit protein uL10-like insertion" evidence="5">
    <location>
        <begin position="114"/>
        <end position="183"/>
    </location>
</feature>
<dbReference type="InterPro" id="IPR050323">
    <property type="entry name" value="Ribosomal_protein_uL10"/>
</dbReference>
<dbReference type="PANTHER" id="PTHR45699">
    <property type="entry name" value="60S ACIDIC RIBOSOMAL PROTEIN P0"/>
    <property type="match status" value="1"/>
</dbReference>
<dbReference type="PANTHER" id="PTHR45699:SF3">
    <property type="entry name" value="LARGE RIBOSOMAL SUBUNIT PROTEIN UL10"/>
    <property type="match status" value="1"/>
</dbReference>
<proteinExistence type="inferred from homology"/>
<dbReference type="SUPFAM" id="SSF160369">
    <property type="entry name" value="Ribosomal protein L10-like"/>
    <property type="match status" value="1"/>
</dbReference>
<dbReference type="Pfam" id="PF17777">
    <property type="entry name" value="RL10P_insert"/>
    <property type="match status" value="1"/>
</dbReference>
<dbReference type="InterPro" id="IPR040637">
    <property type="entry name" value="Ribosomal_uL10-like_insert"/>
</dbReference>
<organism evidence="6 7">
    <name type="scientific">Anaeramoeba ignava</name>
    <name type="common">Anaerobic marine amoeba</name>
    <dbReference type="NCBI Taxonomy" id="1746090"/>
    <lineage>
        <taxon>Eukaryota</taxon>
        <taxon>Metamonada</taxon>
        <taxon>Anaeramoebidae</taxon>
        <taxon>Anaeramoeba</taxon>
    </lineage>
</organism>